<gene>
    <name evidence="1" type="ORF">MSG28_001698</name>
</gene>
<proteinExistence type="predicted"/>
<comment type="caution">
    <text evidence="1">The sequence shown here is derived from an EMBL/GenBank/DDBJ whole genome shotgun (WGS) entry which is preliminary data.</text>
</comment>
<protein>
    <submittedName>
        <fullName evidence="1">Uncharacterized protein</fullName>
    </submittedName>
</protein>
<evidence type="ECO:0000313" key="1">
    <source>
        <dbReference type="EMBL" id="KAI8440366.1"/>
    </source>
</evidence>
<keyword evidence="2" id="KW-1185">Reference proteome</keyword>
<evidence type="ECO:0000313" key="2">
    <source>
        <dbReference type="Proteomes" id="UP001064048"/>
    </source>
</evidence>
<dbReference type="EMBL" id="CM046102">
    <property type="protein sequence ID" value="KAI8440366.1"/>
    <property type="molecule type" value="Genomic_DNA"/>
</dbReference>
<accession>A0ACC0KUU2</accession>
<reference evidence="1 2" key="1">
    <citation type="journal article" date="2022" name="Genome Biol. Evol.">
        <title>The Spruce Budworm Genome: Reconstructing the Evolutionary History of Antifreeze Proteins.</title>
        <authorList>
            <person name="Beliveau C."/>
            <person name="Gagne P."/>
            <person name="Picq S."/>
            <person name="Vernygora O."/>
            <person name="Keeling C.I."/>
            <person name="Pinkney K."/>
            <person name="Doucet D."/>
            <person name="Wen F."/>
            <person name="Johnston J.S."/>
            <person name="Maaroufi H."/>
            <person name="Boyle B."/>
            <person name="Laroche J."/>
            <person name="Dewar K."/>
            <person name="Juretic N."/>
            <person name="Blackburn G."/>
            <person name="Nisole A."/>
            <person name="Brunet B."/>
            <person name="Brandao M."/>
            <person name="Lumley L."/>
            <person name="Duan J."/>
            <person name="Quan G."/>
            <person name="Lucarotti C.J."/>
            <person name="Roe A.D."/>
            <person name="Sperling F.A.H."/>
            <person name="Levesque R.C."/>
            <person name="Cusson M."/>
        </authorList>
    </citation>
    <scope>NUCLEOTIDE SEQUENCE [LARGE SCALE GENOMIC DNA]</scope>
    <source>
        <strain evidence="1">Glfc:IPQL:Cfum</strain>
    </source>
</reference>
<dbReference type="Proteomes" id="UP001064048">
    <property type="component" value="Chromosome 2"/>
</dbReference>
<name>A0ACC0KUU2_CHOFU</name>
<sequence length="341" mass="39159">MDNLYMKGELLQVHTKNCEVFEGLFYSITSDKSKISLYNVKELSQGCENGGITHYYNSEVSNIVKLQKPDVKSNLKISEKECEVIVNISKKYIFINQVDNSFHEALEDLNQYSFISISCDGASMGRKCKMPFLVMATPQQIYIFDIEVMQYHAFDGGLKKILESEHPKKIVHDCRKLSDCLYHKHNVKLTSVFDTQVGDLIIQRNKQGRLPETLKSLSQCLNTYLGLQTNTIEEKAITINHNAYVVHEQNTLCLQRADDGQLDIIQCTKRPLSTSIKQTLAKNIAFIHRLSEIINEEMMLPFVRGVECFVENLRSSDDFKAWELCGKHHQLPKDFKSAIEY</sequence>
<organism evidence="1 2">
    <name type="scientific">Choristoneura fumiferana</name>
    <name type="common">Spruce budworm moth</name>
    <name type="synonym">Archips fumiferana</name>
    <dbReference type="NCBI Taxonomy" id="7141"/>
    <lineage>
        <taxon>Eukaryota</taxon>
        <taxon>Metazoa</taxon>
        <taxon>Ecdysozoa</taxon>
        <taxon>Arthropoda</taxon>
        <taxon>Hexapoda</taxon>
        <taxon>Insecta</taxon>
        <taxon>Pterygota</taxon>
        <taxon>Neoptera</taxon>
        <taxon>Endopterygota</taxon>
        <taxon>Lepidoptera</taxon>
        <taxon>Glossata</taxon>
        <taxon>Ditrysia</taxon>
        <taxon>Tortricoidea</taxon>
        <taxon>Tortricidae</taxon>
        <taxon>Tortricinae</taxon>
        <taxon>Choristoneura</taxon>
    </lineage>
</organism>